<dbReference type="InterPro" id="IPR000577">
    <property type="entry name" value="Carb_kinase_FGGY"/>
</dbReference>
<protein>
    <submittedName>
        <fullName evidence="7">Gluconate kinase</fullName>
    </submittedName>
</protein>
<dbReference type="PANTHER" id="PTHR43095">
    <property type="entry name" value="SUGAR KINASE"/>
    <property type="match status" value="1"/>
</dbReference>
<evidence type="ECO:0000256" key="4">
    <source>
        <dbReference type="RuleBase" id="RU003733"/>
    </source>
</evidence>
<gene>
    <name evidence="7" type="primary">gntK</name>
    <name evidence="7" type="ORF">LrDSM24759_01720</name>
</gene>
<feature type="domain" description="Carbohydrate kinase FGGY N-terminal" evidence="5">
    <location>
        <begin position="4"/>
        <end position="240"/>
    </location>
</feature>
<dbReference type="EMBL" id="BFBY01000001">
    <property type="protein sequence ID" value="GBG04258.1"/>
    <property type="molecule type" value="Genomic_DNA"/>
</dbReference>
<comment type="caution">
    <text evidence="7">The sequence shown here is derived from an EMBL/GenBank/DDBJ whole genome shotgun (WGS) entry which is preliminary data.</text>
</comment>
<dbReference type="PANTHER" id="PTHR43095:SF2">
    <property type="entry name" value="GLUCONOKINASE"/>
    <property type="match status" value="1"/>
</dbReference>
<evidence type="ECO:0000313" key="7">
    <source>
        <dbReference type="EMBL" id="GBG04258.1"/>
    </source>
</evidence>
<dbReference type="Gene3D" id="3.30.420.40">
    <property type="match status" value="2"/>
</dbReference>
<evidence type="ECO:0000256" key="2">
    <source>
        <dbReference type="ARBA" id="ARBA00022679"/>
    </source>
</evidence>
<reference evidence="8" key="1">
    <citation type="submission" date="2018-03" db="EMBL/GenBank/DDBJ databases">
        <title>New taxa in the Lactobacillus gasseri group.</title>
        <authorList>
            <person name="Tanizawa Y."/>
            <person name="Tohno M."/>
            <person name="Endo A."/>
            <person name="Arita M."/>
        </authorList>
    </citation>
    <scope>NUCLEOTIDE SEQUENCE [LARGE SCALE GENOMIC DNA]</scope>
    <source>
        <strain evidence="8">DSM 24759</strain>
    </source>
</reference>
<dbReference type="CDD" id="cd07770">
    <property type="entry name" value="ASKHA_NBD_FGGY_GntK"/>
    <property type="match status" value="1"/>
</dbReference>
<feature type="domain" description="Carbohydrate kinase FGGY C-terminal" evidence="6">
    <location>
        <begin position="251"/>
        <end position="435"/>
    </location>
</feature>
<dbReference type="GO" id="GO:0016773">
    <property type="term" value="F:phosphotransferase activity, alcohol group as acceptor"/>
    <property type="evidence" value="ECO:0007669"/>
    <property type="project" value="InterPro"/>
</dbReference>
<evidence type="ECO:0000313" key="8">
    <source>
        <dbReference type="Proteomes" id="UP000257317"/>
    </source>
</evidence>
<sequence>MKEVIGIDIGTTATKGVLYDEHGQQLAQVSQGYPLLQEQVNQAEEDPKVIFAAVQHILFELAKIAKEKGELAAISWSAQMHSLIGLDNKFVPLTNSFTWADNRAADYVEEDNSIYLKTGLPNHPMGPIYKLRWLKQQNFPLFKQVKYWVGIKEYILARLTGQLKEDLTMAAGTGLLNLHTLTWDQELLKSLAIQQEQLPSLTMPSDLAGYLTPEFSQKLGISSSVPIIMGASDGYLSTIGVGVLDQNEFALNVGTSGAIRTLVSEPLTNRAGKFFSYAAPNHQYLIGGPVNNGGIVFAWAKNTLFGPDATVDDYFSAAETVPAGSNGLFFHPYLGGERAPIWNSAARGSFVGLTRNHTQPQMARSVLEGIIYNLAGVSKTLSEQVSQPKFLKITGGFVKSDFIRQMLADVFNLPVQAMKQQQSGSIGAFFLAGLALGWFHKLDEIKQFTTPEKTYFPKAENVQVYQELLPIYREIEHNLDHTYEHIANWQKNNPNKFIN</sequence>
<dbReference type="InterPro" id="IPR018485">
    <property type="entry name" value="FGGY_C"/>
</dbReference>
<dbReference type="SUPFAM" id="SSF53067">
    <property type="entry name" value="Actin-like ATPase domain"/>
    <property type="match status" value="2"/>
</dbReference>
<dbReference type="InterPro" id="IPR050406">
    <property type="entry name" value="FGGY_Carb_Kinase"/>
</dbReference>
<dbReference type="PROSITE" id="PS00445">
    <property type="entry name" value="FGGY_KINASES_2"/>
    <property type="match status" value="1"/>
</dbReference>
<dbReference type="Proteomes" id="UP000257317">
    <property type="component" value="Unassembled WGS sequence"/>
</dbReference>
<proteinExistence type="inferred from homology"/>
<accession>A0A2Z6T7R4</accession>
<dbReference type="Pfam" id="PF00370">
    <property type="entry name" value="FGGY_N"/>
    <property type="match status" value="1"/>
</dbReference>
<dbReference type="RefSeq" id="WP_117117526.1">
    <property type="nucleotide sequence ID" value="NZ_BFBY01000001.1"/>
</dbReference>
<dbReference type="GO" id="GO:0005975">
    <property type="term" value="P:carbohydrate metabolic process"/>
    <property type="evidence" value="ECO:0007669"/>
    <property type="project" value="InterPro"/>
</dbReference>
<dbReference type="InterPro" id="IPR043129">
    <property type="entry name" value="ATPase_NBD"/>
</dbReference>
<dbReference type="InterPro" id="IPR018483">
    <property type="entry name" value="Carb_kinase_FGGY_CS"/>
</dbReference>
<evidence type="ECO:0000259" key="6">
    <source>
        <dbReference type="Pfam" id="PF02782"/>
    </source>
</evidence>
<evidence type="ECO:0000256" key="3">
    <source>
        <dbReference type="ARBA" id="ARBA00022777"/>
    </source>
</evidence>
<evidence type="ECO:0000259" key="5">
    <source>
        <dbReference type="Pfam" id="PF00370"/>
    </source>
</evidence>
<organism evidence="7 8">
    <name type="scientific">Lactobacillus rodentium</name>
    <dbReference type="NCBI Taxonomy" id="947835"/>
    <lineage>
        <taxon>Bacteria</taxon>
        <taxon>Bacillati</taxon>
        <taxon>Bacillota</taxon>
        <taxon>Bacilli</taxon>
        <taxon>Lactobacillales</taxon>
        <taxon>Lactobacillaceae</taxon>
        <taxon>Lactobacillus</taxon>
    </lineage>
</organism>
<keyword evidence="2 4" id="KW-0808">Transferase</keyword>
<dbReference type="PIRSF" id="PIRSF000538">
    <property type="entry name" value="GlpK"/>
    <property type="match status" value="1"/>
</dbReference>
<dbReference type="InterPro" id="IPR018484">
    <property type="entry name" value="FGGY_N"/>
</dbReference>
<dbReference type="Pfam" id="PF02782">
    <property type="entry name" value="FGGY_C"/>
    <property type="match status" value="1"/>
</dbReference>
<name>A0A2Z6T7R4_9LACO</name>
<dbReference type="AlphaFoldDB" id="A0A2Z6T7R4"/>
<evidence type="ECO:0000256" key="1">
    <source>
        <dbReference type="ARBA" id="ARBA00009156"/>
    </source>
</evidence>
<dbReference type="GO" id="GO:0016301">
    <property type="term" value="F:kinase activity"/>
    <property type="evidence" value="ECO:0007669"/>
    <property type="project" value="UniProtKB-KW"/>
</dbReference>
<comment type="similarity">
    <text evidence="1 4">Belongs to the FGGY kinase family.</text>
</comment>
<keyword evidence="8" id="KW-1185">Reference proteome</keyword>
<keyword evidence="3 4" id="KW-0418">Kinase</keyword>
<dbReference type="OrthoDB" id="9805576at2"/>